<accession>A0A1T5CS37</accession>
<dbReference type="Gene3D" id="3.40.30.10">
    <property type="entry name" value="Glutaredoxin"/>
    <property type="match status" value="1"/>
</dbReference>
<dbReference type="GO" id="GO:0017004">
    <property type="term" value="P:cytochrome complex assembly"/>
    <property type="evidence" value="ECO:0007669"/>
    <property type="project" value="UniProtKB-KW"/>
</dbReference>
<evidence type="ECO:0000256" key="3">
    <source>
        <dbReference type="ARBA" id="ARBA00022559"/>
    </source>
</evidence>
<dbReference type="GO" id="GO:0030313">
    <property type="term" value="C:cell envelope"/>
    <property type="evidence" value="ECO:0007669"/>
    <property type="project" value="UniProtKB-SubCell"/>
</dbReference>
<keyword evidence="7" id="KW-0676">Redox-active center</keyword>
<dbReference type="Pfam" id="PF14289">
    <property type="entry name" value="DUF4369"/>
    <property type="match status" value="1"/>
</dbReference>
<dbReference type="PANTHER" id="PTHR42852">
    <property type="entry name" value="THIOL:DISULFIDE INTERCHANGE PROTEIN DSBE"/>
    <property type="match status" value="1"/>
</dbReference>
<keyword evidence="4" id="KW-0201">Cytochrome c-type biogenesis</keyword>
<evidence type="ECO:0000256" key="1">
    <source>
        <dbReference type="ARBA" id="ARBA00004196"/>
    </source>
</evidence>
<dbReference type="EMBL" id="FUZF01000004">
    <property type="protein sequence ID" value="SKB62279.1"/>
    <property type="molecule type" value="Genomic_DNA"/>
</dbReference>
<dbReference type="PROSITE" id="PS51355">
    <property type="entry name" value="GLUTATHIONE_PEROXID_3"/>
    <property type="match status" value="1"/>
</dbReference>
<dbReference type="PROSITE" id="PS00194">
    <property type="entry name" value="THIOREDOXIN_1"/>
    <property type="match status" value="1"/>
</dbReference>
<keyword evidence="3" id="KW-0575">Peroxidase</keyword>
<protein>
    <submittedName>
        <fullName evidence="9">Thiol-disulfide isomerase or thioredoxin</fullName>
    </submittedName>
</protein>
<dbReference type="InterPro" id="IPR025380">
    <property type="entry name" value="DUF4369"/>
</dbReference>
<keyword evidence="10" id="KW-1185">Reference proteome</keyword>
<sequence length="379" mass="43944">MNQLFALVSFVFLLSSITFRTDAQERMSFTVSGQIDTIPHSKYRILYDDAGKEVWDSIQIDDRNQFTFTGLITEPIRFHLVIDNDFNPRLVLNQEIYSFWVQPGEQIQFHGHTGWLVGAKEDRRVDNSRYSIKGASLDNEARSYEKERKEESLAHSKKINRKLKQTEYDSLSRQAIQDFVALNPDSFYSLYLLNSQMRFYPERFQFVAPLEALLSSRLRSTYSGHFLTQKISDMPNLQIGKFLPEFQVSDLNGDIRKLSDFKGKYVLVDFWASWCGSCRAEFPYLLELYAKYKAQGFEILAVSIDDTKDEWLKAIQEENLSWTNTLDAGGFKSQLYNRFGLRGVPDNFLLDRSGKIVARQLRGEALQTTLRDLIAKDSQ</sequence>
<evidence type="ECO:0000256" key="4">
    <source>
        <dbReference type="ARBA" id="ARBA00022748"/>
    </source>
</evidence>
<evidence type="ECO:0000256" key="5">
    <source>
        <dbReference type="ARBA" id="ARBA00023002"/>
    </source>
</evidence>
<evidence type="ECO:0000256" key="2">
    <source>
        <dbReference type="ARBA" id="ARBA00006926"/>
    </source>
</evidence>
<dbReference type="CDD" id="cd02966">
    <property type="entry name" value="TlpA_like_family"/>
    <property type="match status" value="1"/>
</dbReference>
<dbReference type="STRING" id="1513896.SAMN05660841_01570"/>
<evidence type="ECO:0000313" key="9">
    <source>
        <dbReference type="EMBL" id="SKB62279.1"/>
    </source>
</evidence>
<dbReference type="RefSeq" id="WP_079642524.1">
    <property type="nucleotide sequence ID" value="NZ_FUZF01000004.1"/>
</dbReference>
<keyword evidence="9" id="KW-0413">Isomerase</keyword>
<feature type="domain" description="Thioredoxin" evidence="8">
    <location>
        <begin position="237"/>
        <end position="379"/>
    </location>
</feature>
<dbReference type="GO" id="GO:0004601">
    <property type="term" value="F:peroxidase activity"/>
    <property type="evidence" value="ECO:0007669"/>
    <property type="project" value="UniProtKB-KW"/>
</dbReference>
<dbReference type="AlphaFoldDB" id="A0A1T5CS37"/>
<evidence type="ECO:0000256" key="7">
    <source>
        <dbReference type="ARBA" id="ARBA00023284"/>
    </source>
</evidence>
<evidence type="ECO:0000313" key="10">
    <source>
        <dbReference type="Proteomes" id="UP000190150"/>
    </source>
</evidence>
<dbReference type="InterPro" id="IPR013766">
    <property type="entry name" value="Thioredoxin_domain"/>
</dbReference>
<dbReference type="OrthoDB" id="705223at2"/>
<reference evidence="10" key="1">
    <citation type="submission" date="2017-02" db="EMBL/GenBank/DDBJ databases">
        <authorList>
            <person name="Varghese N."/>
            <person name="Submissions S."/>
        </authorList>
    </citation>
    <scope>NUCLEOTIDE SEQUENCE [LARGE SCALE GENOMIC DNA]</scope>
    <source>
        <strain evidence="10">DSM 24091</strain>
    </source>
</reference>
<dbReference type="InterPro" id="IPR050553">
    <property type="entry name" value="Thioredoxin_ResA/DsbE_sf"/>
</dbReference>
<comment type="subcellular location">
    <subcellularLocation>
        <location evidence="1">Cell envelope</location>
    </subcellularLocation>
</comment>
<proteinExistence type="inferred from homology"/>
<comment type="similarity">
    <text evidence="2">Belongs to the glutathione peroxidase family.</text>
</comment>
<organism evidence="9 10">
    <name type="scientific">Sphingobacterium nematocida</name>
    <dbReference type="NCBI Taxonomy" id="1513896"/>
    <lineage>
        <taxon>Bacteria</taxon>
        <taxon>Pseudomonadati</taxon>
        <taxon>Bacteroidota</taxon>
        <taxon>Sphingobacteriia</taxon>
        <taxon>Sphingobacteriales</taxon>
        <taxon>Sphingobacteriaceae</taxon>
        <taxon>Sphingobacterium</taxon>
    </lineage>
</organism>
<dbReference type="SUPFAM" id="SSF52833">
    <property type="entry name" value="Thioredoxin-like"/>
    <property type="match status" value="1"/>
</dbReference>
<dbReference type="InterPro" id="IPR017937">
    <property type="entry name" value="Thioredoxin_CS"/>
</dbReference>
<keyword evidence="6" id="KW-1015">Disulfide bond</keyword>
<dbReference type="GO" id="GO:0016853">
    <property type="term" value="F:isomerase activity"/>
    <property type="evidence" value="ECO:0007669"/>
    <property type="project" value="UniProtKB-KW"/>
</dbReference>
<dbReference type="PANTHER" id="PTHR42852:SF6">
    <property type="entry name" value="THIOL:DISULFIDE INTERCHANGE PROTEIN DSBE"/>
    <property type="match status" value="1"/>
</dbReference>
<dbReference type="Proteomes" id="UP000190150">
    <property type="component" value="Unassembled WGS sequence"/>
</dbReference>
<keyword evidence="5" id="KW-0560">Oxidoreductase</keyword>
<evidence type="ECO:0000259" key="8">
    <source>
        <dbReference type="PROSITE" id="PS51352"/>
    </source>
</evidence>
<name>A0A1T5CS37_9SPHI</name>
<dbReference type="InterPro" id="IPR000889">
    <property type="entry name" value="Glutathione_peroxidase"/>
</dbReference>
<evidence type="ECO:0000256" key="6">
    <source>
        <dbReference type="ARBA" id="ARBA00023157"/>
    </source>
</evidence>
<dbReference type="GO" id="GO:0006979">
    <property type="term" value="P:response to oxidative stress"/>
    <property type="evidence" value="ECO:0007669"/>
    <property type="project" value="InterPro"/>
</dbReference>
<dbReference type="InterPro" id="IPR000866">
    <property type="entry name" value="AhpC/TSA"/>
</dbReference>
<dbReference type="PROSITE" id="PS51352">
    <property type="entry name" value="THIOREDOXIN_2"/>
    <property type="match status" value="1"/>
</dbReference>
<gene>
    <name evidence="9" type="ORF">SAMN05660841_01570</name>
</gene>
<dbReference type="InterPro" id="IPR036249">
    <property type="entry name" value="Thioredoxin-like_sf"/>
</dbReference>
<dbReference type="Pfam" id="PF00578">
    <property type="entry name" value="AhpC-TSA"/>
    <property type="match status" value="1"/>
</dbReference>